<protein>
    <submittedName>
        <fullName evidence="5">BlaI/MecI/CopY family transcriptional regulator</fullName>
    </submittedName>
</protein>
<dbReference type="Gene3D" id="6.10.140.850">
    <property type="match status" value="1"/>
</dbReference>
<dbReference type="Gene3D" id="1.10.10.10">
    <property type="entry name" value="Winged helix-like DNA-binding domain superfamily/Winged helix DNA-binding domain"/>
    <property type="match status" value="1"/>
</dbReference>
<dbReference type="InterPro" id="IPR005650">
    <property type="entry name" value="BlaI_family"/>
</dbReference>
<dbReference type="Proteomes" id="UP001500839">
    <property type="component" value="Unassembled WGS sequence"/>
</dbReference>
<comment type="caution">
    <text evidence="5">The sequence shown here is derived from an EMBL/GenBank/DDBJ whole genome shotgun (WGS) entry which is preliminary data.</text>
</comment>
<dbReference type="InterPro" id="IPR036390">
    <property type="entry name" value="WH_DNA-bd_sf"/>
</dbReference>
<reference evidence="6" key="1">
    <citation type="journal article" date="2019" name="Int. J. Syst. Evol. Microbiol.">
        <title>The Global Catalogue of Microorganisms (GCM) 10K type strain sequencing project: providing services to taxonomists for standard genome sequencing and annotation.</title>
        <authorList>
            <consortium name="The Broad Institute Genomics Platform"/>
            <consortium name="The Broad Institute Genome Sequencing Center for Infectious Disease"/>
            <person name="Wu L."/>
            <person name="Ma J."/>
        </authorList>
    </citation>
    <scope>NUCLEOTIDE SEQUENCE [LARGE SCALE GENOMIC DNA]</scope>
    <source>
        <strain evidence="6">JCM 18542</strain>
    </source>
</reference>
<evidence type="ECO:0000313" key="5">
    <source>
        <dbReference type="EMBL" id="GAA4810591.1"/>
    </source>
</evidence>
<name>A0ABP9CJ28_9ACTN</name>
<evidence type="ECO:0000256" key="1">
    <source>
        <dbReference type="ARBA" id="ARBA00011046"/>
    </source>
</evidence>
<keyword evidence="4" id="KW-0804">Transcription</keyword>
<sequence length="126" mass="13944">MGGLESAVMQVLWASSEPLRVRQVLERLEAPRSHAYTTVMTVLDNLHGKGMADRTRDGRAYLYHAAKSRPQYGAEMLREVLSSSGDPENVLLHFAQSASDEESAFLRSALRKAARTWPSDTGRPAT</sequence>
<dbReference type="Pfam" id="PF03965">
    <property type="entry name" value="Penicillinase_R"/>
    <property type="match status" value="1"/>
</dbReference>
<evidence type="ECO:0000256" key="2">
    <source>
        <dbReference type="ARBA" id="ARBA00023015"/>
    </source>
</evidence>
<evidence type="ECO:0000313" key="6">
    <source>
        <dbReference type="Proteomes" id="UP001500839"/>
    </source>
</evidence>
<dbReference type="EMBL" id="BAABKQ010000001">
    <property type="protein sequence ID" value="GAA4810591.1"/>
    <property type="molecule type" value="Genomic_DNA"/>
</dbReference>
<comment type="similarity">
    <text evidence="1">Belongs to the BlaI transcriptional regulatory family.</text>
</comment>
<keyword evidence="6" id="KW-1185">Reference proteome</keyword>
<keyword evidence="3" id="KW-0238">DNA-binding</keyword>
<evidence type="ECO:0000256" key="3">
    <source>
        <dbReference type="ARBA" id="ARBA00023125"/>
    </source>
</evidence>
<keyword evidence="2" id="KW-0805">Transcription regulation</keyword>
<gene>
    <name evidence="5" type="ORF">GCM10023353_13640</name>
</gene>
<proteinExistence type="inferred from homology"/>
<dbReference type="SUPFAM" id="SSF46785">
    <property type="entry name" value="Winged helix' DNA-binding domain"/>
    <property type="match status" value="1"/>
</dbReference>
<accession>A0ABP9CJ28</accession>
<organism evidence="5 6">
    <name type="scientific">Tomitella cavernea</name>
    <dbReference type="NCBI Taxonomy" id="1387982"/>
    <lineage>
        <taxon>Bacteria</taxon>
        <taxon>Bacillati</taxon>
        <taxon>Actinomycetota</taxon>
        <taxon>Actinomycetes</taxon>
        <taxon>Mycobacteriales</taxon>
        <taxon>Tomitella</taxon>
    </lineage>
</organism>
<evidence type="ECO:0000256" key="4">
    <source>
        <dbReference type="ARBA" id="ARBA00023163"/>
    </source>
</evidence>
<dbReference type="InterPro" id="IPR036388">
    <property type="entry name" value="WH-like_DNA-bd_sf"/>
</dbReference>